<dbReference type="InterPro" id="IPR039425">
    <property type="entry name" value="RNA_pol_sigma-70-like"/>
</dbReference>
<evidence type="ECO:0000256" key="1">
    <source>
        <dbReference type="ARBA" id="ARBA00010641"/>
    </source>
</evidence>
<evidence type="ECO:0000256" key="5">
    <source>
        <dbReference type="ARBA" id="ARBA00023163"/>
    </source>
</evidence>
<dbReference type="Pfam" id="PF08281">
    <property type="entry name" value="Sigma70_r4_2"/>
    <property type="match status" value="1"/>
</dbReference>
<reference evidence="8" key="1">
    <citation type="submission" date="2023-02" db="EMBL/GenBank/DDBJ databases">
        <title>Gut commensal Christensenella minuta modulates host metabolism via a new class of secondary bile acids.</title>
        <authorList>
            <person name="Liu C."/>
        </authorList>
    </citation>
    <scope>NUCLEOTIDE SEQUENCE</scope>
    <source>
        <strain evidence="8">CA70</strain>
    </source>
</reference>
<gene>
    <name evidence="8" type="ORF">PUP29_00250</name>
</gene>
<dbReference type="Pfam" id="PF04542">
    <property type="entry name" value="Sigma70_r2"/>
    <property type="match status" value="1"/>
</dbReference>
<keyword evidence="5" id="KW-0804">Transcription</keyword>
<evidence type="ECO:0000259" key="6">
    <source>
        <dbReference type="Pfam" id="PF04542"/>
    </source>
</evidence>
<keyword evidence="4" id="KW-0238">DNA-binding</keyword>
<dbReference type="Gene3D" id="1.10.10.10">
    <property type="entry name" value="Winged helix-like DNA-binding domain superfamily/Winged helix DNA-binding domain"/>
    <property type="match status" value="1"/>
</dbReference>
<organism evidence="8">
    <name type="scientific">Christensenella massiliensis</name>
    <dbReference type="NCBI Taxonomy" id="1805714"/>
    <lineage>
        <taxon>Bacteria</taxon>
        <taxon>Bacillati</taxon>
        <taxon>Bacillota</taxon>
        <taxon>Clostridia</taxon>
        <taxon>Christensenellales</taxon>
        <taxon>Christensenellaceae</taxon>
        <taxon>Christensenella</taxon>
    </lineage>
</organism>
<dbReference type="InterPro" id="IPR013324">
    <property type="entry name" value="RNA_pol_sigma_r3/r4-like"/>
</dbReference>
<dbReference type="PANTHER" id="PTHR43133">
    <property type="entry name" value="RNA POLYMERASE ECF-TYPE SIGMA FACTO"/>
    <property type="match status" value="1"/>
</dbReference>
<dbReference type="SUPFAM" id="SSF88659">
    <property type="entry name" value="Sigma3 and sigma4 domains of RNA polymerase sigma factors"/>
    <property type="match status" value="1"/>
</dbReference>
<dbReference type="InterPro" id="IPR007627">
    <property type="entry name" value="RNA_pol_sigma70_r2"/>
</dbReference>
<evidence type="ECO:0000256" key="2">
    <source>
        <dbReference type="ARBA" id="ARBA00023015"/>
    </source>
</evidence>
<dbReference type="PANTHER" id="PTHR43133:SF8">
    <property type="entry name" value="RNA POLYMERASE SIGMA FACTOR HI_1459-RELATED"/>
    <property type="match status" value="1"/>
</dbReference>
<sequence length="158" mass="18680">MNRFYRLYRKEIYLYLYSLCGDAGLAEDLSQETFLKALLSLGDQHSNIRAWLYMVARNLYFNHYKREKRNVPLEKSYEICDESETMLERLIAGEERRRLYRALGSLDRNKREVLQMQYFGGLSQKEIAVILQTTPENVRILAFRAKQKLRVLLGGTNT</sequence>
<dbReference type="AlphaFoldDB" id="A0AAU8A8C0"/>
<dbReference type="Gene3D" id="1.10.1740.10">
    <property type="match status" value="1"/>
</dbReference>
<name>A0AAU8A8C0_9FIRM</name>
<dbReference type="EMBL" id="CP117826">
    <property type="protein sequence ID" value="XCC62410.1"/>
    <property type="molecule type" value="Genomic_DNA"/>
</dbReference>
<dbReference type="InterPro" id="IPR013249">
    <property type="entry name" value="RNA_pol_sigma70_r4_t2"/>
</dbReference>
<keyword evidence="2" id="KW-0805">Transcription regulation</keyword>
<dbReference type="CDD" id="cd06171">
    <property type="entry name" value="Sigma70_r4"/>
    <property type="match status" value="1"/>
</dbReference>
<evidence type="ECO:0000256" key="4">
    <source>
        <dbReference type="ARBA" id="ARBA00023125"/>
    </source>
</evidence>
<accession>A0AAU8A8C0</accession>
<dbReference type="GO" id="GO:0006352">
    <property type="term" value="P:DNA-templated transcription initiation"/>
    <property type="evidence" value="ECO:0007669"/>
    <property type="project" value="InterPro"/>
</dbReference>
<dbReference type="GO" id="GO:0003677">
    <property type="term" value="F:DNA binding"/>
    <property type="evidence" value="ECO:0007669"/>
    <property type="project" value="UniProtKB-KW"/>
</dbReference>
<dbReference type="SUPFAM" id="SSF88946">
    <property type="entry name" value="Sigma2 domain of RNA polymerase sigma factors"/>
    <property type="match status" value="1"/>
</dbReference>
<feature type="domain" description="RNA polymerase sigma factor 70 region 4 type 2" evidence="7">
    <location>
        <begin position="97"/>
        <end position="149"/>
    </location>
</feature>
<dbReference type="InterPro" id="IPR013325">
    <property type="entry name" value="RNA_pol_sigma_r2"/>
</dbReference>
<evidence type="ECO:0000259" key="7">
    <source>
        <dbReference type="Pfam" id="PF08281"/>
    </source>
</evidence>
<dbReference type="GO" id="GO:0016987">
    <property type="term" value="F:sigma factor activity"/>
    <property type="evidence" value="ECO:0007669"/>
    <property type="project" value="UniProtKB-KW"/>
</dbReference>
<dbReference type="InterPro" id="IPR014284">
    <property type="entry name" value="RNA_pol_sigma-70_dom"/>
</dbReference>
<dbReference type="InterPro" id="IPR036388">
    <property type="entry name" value="WH-like_DNA-bd_sf"/>
</dbReference>
<evidence type="ECO:0000313" key="8">
    <source>
        <dbReference type="EMBL" id="XCC62410.1"/>
    </source>
</evidence>
<proteinExistence type="inferred from homology"/>
<dbReference type="NCBIfam" id="TIGR02937">
    <property type="entry name" value="sigma70-ECF"/>
    <property type="match status" value="1"/>
</dbReference>
<dbReference type="RefSeq" id="WP_353423531.1">
    <property type="nucleotide sequence ID" value="NZ_CP117826.1"/>
</dbReference>
<protein>
    <submittedName>
        <fullName evidence="8">RNA polymerase sigma factor</fullName>
    </submittedName>
</protein>
<evidence type="ECO:0000256" key="3">
    <source>
        <dbReference type="ARBA" id="ARBA00023082"/>
    </source>
</evidence>
<feature type="domain" description="RNA polymerase sigma-70 region 2" evidence="6">
    <location>
        <begin position="4"/>
        <end position="69"/>
    </location>
</feature>
<keyword evidence="3" id="KW-0731">Sigma factor</keyword>
<comment type="similarity">
    <text evidence="1">Belongs to the sigma-70 factor family. ECF subfamily.</text>
</comment>